<evidence type="ECO:0000313" key="1">
    <source>
        <dbReference type="EMBL" id="GJT05294.1"/>
    </source>
</evidence>
<accession>A0ABQ5AW20</accession>
<evidence type="ECO:0008006" key="3">
    <source>
        <dbReference type="Google" id="ProtNLM"/>
    </source>
</evidence>
<proteinExistence type="predicted"/>
<reference evidence="1" key="1">
    <citation type="journal article" date="2022" name="Int. J. Mol. Sci.">
        <title>Draft Genome of Tanacetum Coccineum: Genomic Comparison of Closely Related Tanacetum-Family Plants.</title>
        <authorList>
            <person name="Yamashiro T."/>
            <person name="Shiraishi A."/>
            <person name="Nakayama K."/>
            <person name="Satake H."/>
        </authorList>
    </citation>
    <scope>NUCLEOTIDE SEQUENCE</scope>
</reference>
<comment type="caution">
    <text evidence="1">The sequence shown here is derived from an EMBL/GenBank/DDBJ whole genome shotgun (WGS) entry which is preliminary data.</text>
</comment>
<dbReference type="EMBL" id="BQNB010012575">
    <property type="protein sequence ID" value="GJT05294.1"/>
    <property type="molecule type" value="Genomic_DNA"/>
</dbReference>
<evidence type="ECO:0000313" key="2">
    <source>
        <dbReference type="Proteomes" id="UP001151760"/>
    </source>
</evidence>
<sequence length="691" mass="79029">MSSLAEFAILNGADNRPPMLDKLMYDSWKSRMELYMENRENGYLILESIINGPRVWPMIEENGNMEESEFLKLRNHVSVLPHICSIDQRYTHLPDEVATNSSQHKVLKQSSSRMEQIPSALERIHDPLALVANHQYNTYQTATYNNPQQQSSLSQYGVTYPNQQYSISHPSTPQATEFPALDSGLAIPMFNKGYDPIDEDKIVWSGRLGTSLTGQWVVSSALTVKEKATWQSSVLNEEELEFLADLGVAEGPVTQSVITQNDSYQADDLDAYDSDFDELNTTKVISSSEQLNVVNYLETKITSDSNIIPYSQYLIESQQSLEPKLYDGNVIKNTSAIVIPESEETLMLAEESQLCEFLTKVEVPKELPKVSMVNTNLKKLKQHLAGFDVVLLKDLFNAFDQYLIDELSEVQNVFHQMEQAVEQHSLESKTFEVKMNKVLNKNERLLEQVINKDKVNIIMNSTVNNASVNVHECEKCLKLETEPLNKKDFIKKEIYDKLFRSYTSLEKHCMSLEVDTQINQEIFQRDNSVSNQSAPSFDQYFELNELKAHSQEKDTVIKKLKERIKFLSGSMNKDKVKKDIEEIETINIELDHRVSKLIGENEHLKQTYKQLYDSIKPTRIRSKEQCDALIDQVNQMSMEISDLNVSLQEKGLVITALKDELRKLKGKDLADNVVTKNTIGSKKCFKIDVEQ</sequence>
<dbReference type="Proteomes" id="UP001151760">
    <property type="component" value="Unassembled WGS sequence"/>
</dbReference>
<name>A0ABQ5AW20_9ASTR</name>
<gene>
    <name evidence="1" type="ORF">Tco_0839756</name>
</gene>
<organism evidence="1 2">
    <name type="scientific">Tanacetum coccineum</name>
    <dbReference type="NCBI Taxonomy" id="301880"/>
    <lineage>
        <taxon>Eukaryota</taxon>
        <taxon>Viridiplantae</taxon>
        <taxon>Streptophyta</taxon>
        <taxon>Embryophyta</taxon>
        <taxon>Tracheophyta</taxon>
        <taxon>Spermatophyta</taxon>
        <taxon>Magnoliopsida</taxon>
        <taxon>eudicotyledons</taxon>
        <taxon>Gunneridae</taxon>
        <taxon>Pentapetalae</taxon>
        <taxon>asterids</taxon>
        <taxon>campanulids</taxon>
        <taxon>Asterales</taxon>
        <taxon>Asteraceae</taxon>
        <taxon>Asteroideae</taxon>
        <taxon>Anthemideae</taxon>
        <taxon>Anthemidinae</taxon>
        <taxon>Tanacetum</taxon>
    </lineage>
</organism>
<protein>
    <recommendedName>
        <fullName evidence="3">Integrase, catalytic region, zinc finger, CCHC-type, peptidase aspartic, catalytic</fullName>
    </recommendedName>
</protein>
<reference evidence="1" key="2">
    <citation type="submission" date="2022-01" db="EMBL/GenBank/DDBJ databases">
        <authorList>
            <person name="Yamashiro T."/>
            <person name="Shiraishi A."/>
            <person name="Satake H."/>
            <person name="Nakayama K."/>
        </authorList>
    </citation>
    <scope>NUCLEOTIDE SEQUENCE</scope>
</reference>
<keyword evidence="2" id="KW-1185">Reference proteome</keyword>